<keyword evidence="3" id="KW-1185">Reference proteome</keyword>
<dbReference type="Proteomes" id="UP000069205">
    <property type="component" value="Chromosome"/>
</dbReference>
<accession>A0A0K2GH43</accession>
<gene>
    <name evidence="2" type="ORF">NITMOv2_3530</name>
</gene>
<organism evidence="2 3">
    <name type="scientific">Nitrospira moscoviensis</name>
    <dbReference type="NCBI Taxonomy" id="42253"/>
    <lineage>
        <taxon>Bacteria</taxon>
        <taxon>Pseudomonadati</taxon>
        <taxon>Nitrospirota</taxon>
        <taxon>Nitrospiria</taxon>
        <taxon>Nitrospirales</taxon>
        <taxon>Nitrospiraceae</taxon>
        <taxon>Nitrospira</taxon>
    </lineage>
</organism>
<evidence type="ECO:0000313" key="2">
    <source>
        <dbReference type="EMBL" id="ALA59922.1"/>
    </source>
</evidence>
<name>A0A0K2GH43_NITMO</name>
<feature type="region of interest" description="Disordered" evidence="1">
    <location>
        <begin position="43"/>
        <end position="64"/>
    </location>
</feature>
<sequence>MVPSPFSRGLFLYGEPIVVPRDAGEAMLEAARLELETVLNRLTEEAEKAVTDSETSERGGTGER</sequence>
<dbReference type="AlphaFoldDB" id="A0A0K2GH43"/>
<proteinExistence type="predicted"/>
<dbReference type="EMBL" id="CP011801">
    <property type="protein sequence ID" value="ALA59922.1"/>
    <property type="molecule type" value="Genomic_DNA"/>
</dbReference>
<reference evidence="2 3" key="1">
    <citation type="journal article" date="2015" name="Proc. Natl. Acad. Sci. U.S.A.">
        <title>Expanded metabolic versatility of ubiquitous nitrite-oxidizing bacteria from the genus Nitrospira.</title>
        <authorList>
            <person name="Koch H."/>
            <person name="Lucker S."/>
            <person name="Albertsen M."/>
            <person name="Kitzinger K."/>
            <person name="Herbold C."/>
            <person name="Spieck E."/>
            <person name="Nielsen P.H."/>
            <person name="Wagner M."/>
            <person name="Daims H."/>
        </authorList>
    </citation>
    <scope>NUCLEOTIDE SEQUENCE [LARGE SCALE GENOMIC DNA]</scope>
    <source>
        <strain evidence="2 3">NSP M-1</strain>
    </source>
</reference>
<dbReference type="KEGG" id="nmv:NITMOv2_3530"/>
<protein>
    <submittedName>
        <fullName evidence="2">Uncharacterized protein</fullName>
    </submittedName>
</protein>
<evidence type="ECO:0000256" key="1">
    <source>
        <dbReference type="SAM" id="MobiDB-lite"/>
    </source>
</evidence>
<evidence type="ECO:0000313" key="3">
    <source>
        <dbReference type="Proteomes" id="UP000069205"/>
    </source>
</evidence>